<dbReference type="GO" id="GO:0016787">
    <property type="term" value="F:hydrolase activity"/>
    <property type="evidence" value="ECO:0007669"/>
    <property type="project" value="UniProtKB-KW"/>
</dbReference>
<comment type="caution">
    <text evidence="9">The sequence shown here is derived from an EMBL/GenBank/DDBJ whole genome shotgun (WGS) entry which is preliminary data.</text>
</comment>
<keyword evidence="6" id="KW-0460">Magnesium</keyword>
<evidence type="ECO:0000256" key="2">
    <source>
        <dbReference type="ARBA" id="ARBA00022649"/>
    </source>
</evidence>
<dbReference type="AlphaFoldDB" id="A0A841R8J2"/>
<keyword evidence="10" id="KW-1185">Reference proteome</keyword>
<keyword evidence="2" id="KW-1277">Toxin-antitoxin system</keyword>
<evidence type="ECO:0000313" key="9">
    <source>
        <dbReference type="EMBL" id="MBB6479279.1"/>
    </source>
</evidence>
<dbReference type="InterPro" id="IPR002716">
    <property type="entry name" value="PIN_dom"/>
</dbReference>
<dbReference type="SUPFAM" id="SSF88723">
    <property type="entry name" value="PIN domain-like"/>
    <property type="match status" value="1"/>
</dbReference>
<evidence type="ECO:0000256" key="1">
    <source>
        <dbReference type="ARBA" id="ARBA00001946"/>
    </source>
</evidence>
<dbReference type="PANTHER" id="PTHR33653">
    <property type="entry name" value="RIBONUCLEASE VAPC2"/>
    <property type="match status" value="1"/>
</dbReference>
<evidence type="ECO:0000256" key="4">
    <source>
        <dbReference type="ARBA" id="ARBA00022723"/>
    </source>
</evidence>
<reference evidence="9 10" key="1">
    <citation type="submission" date="2020-08" db="EMBL/GenBank/DDBJ databases">
        <title>Genomic Encyclopedia of Type Strains, Phase IV (KMG-IV): sequencing the most valuable type-strain genomes for metagenomic binning, comparative biology and taxonomic classification.</title>
        <authorList>
            <person name="Goeker M."/>
        </authorList>
    </citation>
    <scope>NUCLEOTIDE SEQUENCE [LARGE SCALE GENOMIC DNA]</scope>
    <source>
        <strain evidence="9 10">DSM 2461</strain>
    </source>
</reference>
<proteinExistence type="inferred from homology"/>
<accession>A0A841R8J2</accession>
<dbReference type="InterPro" id="IPR050556">
    <property type="entry name" value="Type_II_TA_system_RNase"/>
</dbReference>
<gene>
    <name evidence="9" type="ORF">HNR50_000912</name>
</gene>
<evidence type="ECO:0000256" key="7">
    <source>
        <dbReference type="ARBA" id="ARBA00038093"/>
    </source>
</evidence>
<keyword evidence="3" id="KW-0540">Nuclease</keyword>
<dbReference type="PANTHER" id="PTHR33653:SF1">
    <property type="entry name" value="RIBONUCLEASE VAPC2"/>
    <property type="match status" value="1"/>
</dbReference>
<feature type="domain" description="PIN" evidence="8">
    <location>
        <begin position="14"/>
        <end position="111"/>
    </location>
</feature>
<dbReference type="GO" id="GO:0046872">
    <property type="term" value="F:metal ion binding"/>
    <property type="evidence" value="ECO:0007669"/>
    <property type="project" value="UniProtKB-KW"/>
</dbReference>
<dbReference type="Pfam" id="PF01850">
    <property type="entry name" value="PIN"/>
    <property type="match status" value="1"/>
</dbReference>
<comment type="similarity">
    <text evidence="7">Belongs to the PINc/VapC protein family.</text>
</comment>
<evidence type="ECO:0000256" key="6">
    <source>
        <dbReference type="ARBA" id="ARBA00022842"/>
    </source>
</evidence>
<dbReference type="EMBL" id="JACHGJ010000001">
    <property type="protein sequence ID" value="MBB6479279.1"/>
    <property type="molecule type" value="Genomic_DNA"/>
</dbReference>
<name>A0A841R8J2_9SPIO</name>
<evidence type="ECO:0000259" key="8">
    <source>
        <dbReference type="Pfam" id="PF01850"/>
    </source>
</evidence>
<evidence type="ECO:0000256" key="3">
    <source>
        <dbReference type="ARBA" id="ARBA00022722"/>
    </source>
</evidence>
<keyword evidence="5 9" id="KW-0378">Hydrolase</keyword>
<sequence>MKNKYPHLQAKVEEKPISSLALSSVTLAELEYGISKSKYPEKNKDLLYGFISPFDIVSFSELDAENFGYIRAILERSGTPIGPYDLQIAAQCLTRNLCLITNNVKEFERVPNLKIENWIDE</sequence>
<keyword evidence="4" id="KW-0479">Metal-binding</keyword>
<protein>
    <submittedName>
        <fullName evidence="9">tRNA(fMet)-specific endonuclease VapC</fullName>
        <ecNumber evidence="9">3.1.-.-</ecNumber>
    </submittedName>
</protein>
<comment type="cofactor">
    <cofactor evidence="1">
        <name>Mg(2+)</name>
        <dbReference type="ChEBI" id="CHEBI:18420"/>
    </cofactor>
</comment>
<evidence type="ECO:0000313" key="10">
    <source>
        <dbReference type="Proteomes" id="UP000587760"/>
    </source>
</evidence>
<dbReference type="EC" id="3.1.-.-" evidence="9"/>
<dbReference type="Proteomes" id="UP000587760">
    <property type="component" value="Unassembled WGS sequence"/>
</dbReference>
<organism evidence="9 10">
    <name type="scientific">Spirochaeta isovalerica</name>
    <dbReference type="NCBI Taxonomy" id="150"/>
    <lineage>
        <taxon>Bacteria</taxon>
        <taxon>Pseudomonadati</taxon>
        <taxon>Spirochaetota</taxon>
        <taxon>Spirochaetia</taxon>
        <taxon>Spirochaetales</taxon>
        <taxon>Spirochaetaceae</taxon>
        <taxon>Spirochaeta</taxon>
    </lineage>
</organism>
<keyword evidence="9" id="KW-0255">Endonuclease</keyword>
<evidence type="ECO:0000256" key="5">
    <source>
        <dbReference type="ARBA" id="ARBA00022801"/>
    </source>
</evidence>
<dbReference type="GO" id="GO:0004519">
    <property type="term" value="F:endonuclease activity"/>
    <property type="evidence" value="ECO:0007669"/>
    <property type="project" value="UniProtKB-KW"/>
</dbReference>
<dbReference type="InterPro" id="IPR029060">
    <property type="entry name" value="PIN-like_dom_sf"/>
</dbReference>
<dbReference type="Gene3D" id="3.40.50.1010">
    <property type="entry name" value="5'-nuclease"/>
    <property type="match status" value="1"/>
</dbReference>